<dbReference type="Gene3D" id="1.10.10.10">
    <property type="entry name" value="Winged helix-like DNA-binding domain superfamily/Winged helix DNA-binding domain"/>
    <property type="match status" value="1"/>
</dbReference>
<organism evidence="6 7">
    <name type="scientific">Candidatus Limivivens intestinipullorum</name>
    <dbReference type="NCBI Taxonomy" id="2840858"/>
    <lineage>
        <taxon>Bacteria</taxon>
        <taxon>Bacillati</taxon>
        <taxon>Bacillota</taxon>
        <taxon>Clostridia</taxon>
        <taxon>Lachnospirales</taxon>
        <taxon>Lachnospiraceae</taxon>
        <taxon>Lachnospiraceae incertae sedis</taxon>
        <taxon>Candidatus Limivivens</taxon>
    </lineage>
</organism>
<dbReference type="EMBL" id="DVIQ01000023">
    <property type="protein sequence ID" value="HIS30794.1"/>
    <property type="molecule type" value="Genomic_DNA"/>
</dbReference>
<dbReference type="InterPro" id="IPR036388">
    <property type="entry name" value="WH-like_DNA-bd_sf"/>
</dbReference>
<dbReference type="SUPFAM" id="SSF55781">
    <property type="entry name" value="GAF domain-like"/>
    <property type="match status" value="1"/>
</dbReference>
<evidence type="ECO:0000256" key="2">
    <source>
        <dbReference type="ARBA" id="ARBA00023125"/>
    </source>
</evidence>
<reference evidence="6" key="2">
    <citation type="journal article" date="2021" name="PeerJ">
        <title>Extensive microbial diversity within the chicken gut microbiome revealed by metagenomics and culture.</title>
        <authorList>
            <person name="Gilroy R."/>
            <person name="Ravi A."/>
            <person name="Getino M."/>
            <person name="Pursley I."/>
            <person name="Horton D.L."/>
            <person name="Alikhan N.F."/>
            <person name="Baker D."/>
            <person name="Gharbi K."/>
            <person name="Hall N."/>
            <person name="Watson M."/>
            <person name="Adriaenssens E.M."/>
            <person name="Foster-Nyarko E."/>
            <person name="Jarju S."/>
            <person name="Secka A."/>
            <person name="Antonio M."/>
            <person name="Oren A."/>
            <person name="Chaudhuri R.R."/>
            <person name="La Ragione R."/>
            <person name="Hildebrand F."/>
            <person name="Pallen M.J."/>
        </authorList>
    </citation>
    <scope>NUCLEOTIDE SEQUENCE</scope>
    <source>
        <strain evidence="6">CHK190-19873</strain>
    </source>
</reference>
<dbReference type="AlphaFoldDB" id="A0A9D1ES08"/>
<evidence type="ECO:0000259" key="4">
    <source>
        <dbReference type="PROSITE" id="PS51077"/>
    </source>
</evidence>
<dbReference type="Gene3D" id="3.30.450.40">
    <property type="match status" value="1"/>
</dbReference>
<comment type="caution">
    <text evidence="6">The sequence shown here is derived from an EMBL/GenBank/DDBJ whole genome shotgun (WGS) entry which is preliminary data.</text>
</comment>
<dbReference type="Pfam" id="PF01614">
    <property type="entry name" value="IclR_C"/>
    <property type="match status" value="1"/>
</dbReference>
<evidence type="ECO:0000313" key="6">
    <source>
        <dbReference type="EMBL" id="HIS30794.1"/>
    </source>
</evidence>
<dbReference type="InterPro" id="IPR005471">
    <property type="entry name" value="Tscrpt_reg_IclR_N"/>
</dbReference>
<dbReference type="GO" id="GO:0003677">
    <property type="term" value="F:DNA binding"/>
    <property type="evidence" value="ECO:0007669"/>
    <property type="project" value="UniProtKB-KW"/>
</dbReference>
<feature type="domain" description="IclR-ED" evidence="5">
    <location>
        <begin position="69"/>
        <end position="253"/>
    </location>
</feature>
<dbReference type="Proteomes" id="UP000823935">
    <property type="component" value="Unassembled WGS sequence"/>
</dbReference>
<dbReference type="PROSITE" id="PS51077">
    <property type="entry name" value="HTH_ICLR"/>
    <property type="match status" value="1"/>
</dbReference>
<accession>A0A9D1ES08</accession>
<evidence type="ECO:0000313" key="7">
    <source>
        <dbReference type="Proteomes" id="UP000823935"/>
    </source>
</evidence>
<keyword evidence="1" id="KW-0805">Transcription regulation</keyword>
<feature type="domain" description="HTH iclR-type" evidence="4">
    <location>
        <begin position="6"/>
        <end position="68"/>
    </location>
</feature>
<proteinExistence type="predicted"/>
<dbReference type="PROSITE" id="PS51078">
    <property type="entry name" value="ICLR_ED"/>
    <property type="match status" value="1"/>
</dbReference>
<dbReference type="InterPro" id="IPR029016">
    <property type="entry name" value="GAF-like_dom_sf"/>
</dbReference>
<dbReference type="PANTHER" id="PTHR30136:SF24">
    <property type="entry name" value="HTH-TYPE TRANSCRIPTIONAL REPRESSOR ALLR"/>
    <property type="match status" value="1"/>
</dbReference>
<dbReference type="InterPro" id="IPR014757">
    <property type="entry name" value="Tscrpt_reg_IclR_C"/>
</dbReference>
<dbReference type="SMART" id="SM00346">
    <property type="entry name" value="HTH_ICLR"/>
    <property type="match status" value="1"/>
</dbReference>
<sequence>METTNVRLVDRVFDIIEALSNYPEGTTITALTAQTGIHKSTVYRLLTALINRGYVIKNEESGKYQMTLRTYRIGSKAVPDFDLLTLSTDYLKELCQISHEAVHLAIPDGATIMYLFKEVASENVIRIASRTGSRNYMYYTGLGKALMATMTEEEVKKIWEQSDIKRYTPNTITSYPEMLKELDAIRQRGYAIDNEEHESGIICIADVIRDADNHAVAALSISTLATRMNSAFLEKNVPQLKRTADKISCVLGHVPQQEQ</sequence>
<reference evidence="6" key="1">
    <citation type="submission" date="2020-10" db="EMBL/GenBank/DDBJ databases">
        <authorList>
            <person name="Gilroy R."/>
        </authorList>
    </citation>
    <scope>NUCLEOTIDE SEQUENCE</scope>
    <source>
        <strain evidence="6">CHK190-19873</strain>
    </source>
</reference>
<dbReference type="GO" id="GO:0045892">
    <property type="term" value="P:negative regulation of DNA-templated transcription"/>
    <property type="evidence" value="ECO:0007669"/>
    <property type="project" value="TreeGrafter"/>
</dbReference>
<evidence type="ECO:0000256" key="3">
    <source>
        <dbReference type="ARBA" id="ARBA00023163"/>
    </source>
</evidence>
<keyword evidence="3" id="KW-0804">Transcription</keyword>
<dbReference type="Pfam" id="PF09339">
    <property type="entry name" value="HTH_IclR"/>
    <property type="match status" value="1"/>
</dbReference>
<evidence type="ECO:0000259" key="5">
    <source>
        <dbReference type="PROSITE" id="PS51078"/>
    </source>
</evidence>
<evidence type="ECO:0000256" key="1">
    <source>
        <dbReference type="ARBA" id="ARBA00023015"/>
    </source>
</evidence>
<dbReference type="InterPro" id="IPR050707">
    <property type="entry name" value="HTH_MetabolicPath_Reg"/>
</dbReference>
<dbReference type="PANTHER" id="PTHR30136">
    <property type="entry name" value="HELIX-TURN-HELIX TRANSCRIPTIONAL REGULATOR, ICLR FAMILY"/>
    <property type="match status" value="1"/>
</dbReference>
<keyword evidence="2" id="KW-0238">DNA-binding</keyword>
<dbReference type="SUPFAM" id="SSF46785">
    <property type="entry name" value="Winged helix' DNA-binding domain"/>
    <property type="match status" value="1"/>
</dbReference>
<protein>
    <submittedName>
        <fullName evidence="6">IclR family transcriptional regulator</fullName>
    </submittedName>
</protein>
<dbReference type="InterPro" id="IPR036390">
    <property type="entry name" value="WH_DNA-bd_sf"/>
</dbReference>
<dbReference type="GO" id="GO:0003700">
    <property type="term" value="F:DNA-binding transcription factor activity"/>
    <property type="evidence" value="ECO:0007669"/>
    <property type="project" value="TreeGrafter"/>
</dbReference>
<name>A0A9D1ES08_9FIRM</name>
<gene>
    <name evidence="6" type="ORF">IAB44_04475</name>
</gene>